<feature type="domain" description="HAMP" evidence="8">
    <location>
        <begin position="643"/>
        <end position="695"/>
    </location>
</feature>
<evidence type="ECO:0000256" key="7">
    <source>
        <dbReference type="SAM" id="Phobius"/>
    </source>
</evidence>
<dbReference type="InterPro" id="IPR003594">
    <property type="entry name" value="HATPase_dom"/>
</dbReference>
<dbReference type="InterPro" id="IPR050640">
    <property type="entry name" value="Bact_2-comp_sensor_kinase"/>
</dbReference>
<gene>
    <name evidence="9" type="ORF">H7C18_15570</name>
</gene>
<keyword evidence="10" id="KW-1185">Reference proteome</keyword>
<dbReference type="Gene3D" id="3.30.565.10">
    <property type="entry name" value="Histidine kinase-like ATPase, C-terminal domain"/>
    <property type="match status" value="1"/>
</dbReference>
<dbReference type="PANTHER" id="PTHR34220:SF7">
    <property type="entry name" value="SENSOR HISTIDINE KINASE YPDA"/>
    <property type="match status" value="1"/>
</dbReference>
<protein>
    <submittedName>
        <fullName evidence="9">Sensor histidine kinase</fullName>
    </submittedName>
</protein>
<keyword evidence="3" id="KW-0597">Phosphoprotein</keyword>
<comment type="subcellular location">
    <subcellularLocation>
        <location evidence="1">Cell membrane</location>
        <topology evidence="1">Multi-pass membrane protein</topology>
    </subcellularLocation>
</comment>
<accession>A0A7X0VVN4</accession>
<keyword evidence="4" id="KW-0808">Transferase</keyword>
<organism evidence="9 10">
    <name type="scientific">Cohnella zeiphila</name>
    <dbReference type="NCBI Taxonomy" id="2761120"/>
    <lineage>
        <taxon>Bacteria</taxon>
        <taxon>Bacillati</taxon>
        <taxon>Bacillota</taxon>
        <taxon>Bacilli</taxon>
        <taxon>Bacillales</taxon>
        <taxon>Paenibacillaceae</taxon>
        <taxon>Cohnella</taxon>
    </lineage>
</organism>
<dbReference type="EMBL" id="JACJVO010000019">
    <property type="protein sequence ID" value="MBB6732339.1"/>
    <property type="molecule type" value="Genomic_DNA"/>
</dbReference>
<dbReference type="InterPro" id="IPR010559">
    <property type="entry name" value="Sig_transdc_His_kin_internal"/>
</dbReference>
<keyword evidence="6 7" id="KW-0472">Membrane</keyword>
<dbReference type="GO" id="GO:0005886">
    <property type="term" value="C:plasma membrane"/>
    <property type="evidence" value="ECO:0007669"/>
    <property type="project" value="UniProtKB-SubCell"/>
</dbReference>
<evidence type="ECO:0000256" key="1">
    <source>
        <dbReference type="ARBA" id="ARBA00004651"/>
    </source>
</evidence>
<name>A0A7X0VVN4_9BACL</name>
<evidence type="ECO:0000313" key="9">
    <source>
        <dbReference type="EMBL" id="MBB6732339.1"/>
    </source>
</evidence>
<evidence type="ECO:0000256" key="6">
    <source>
        <dbReference type="ARBA" id="ARBA00023136"/>
    </source>
</evidence>
<keyword evidence="2" id="KW-1003">Cell membrane</keyword>
<dbReference type="Gene3D" id="6.10.340.10">
    <property type="match status" value="1"/>
</dbReference>
<dbReference type="SMART" id="SM00304">
    <property type="entry name" value="HAMP"/>
    <property type="match status" value="1"/>
</dbReference>
<evidence type="ECO:0000256" key="5">
    <source>
        <dbReference type="ARBA" id="ARBA00022777"/>
    </source>
</evidence>
<sequence>MPENRKHSGMTIRRIVALVVLLTLASQAVLISIGMTYANSINRSMSVQRGGVVADQLQRNMTNRLNDVNNLLLVLQTPEFSDFFRQLMNLREPAYVAGERRKLLENLQALQISRQEVESIYFIGLNANQASYRMDVGSDRFVELPGLHSDVLDSSKVSNLFLRDHDQFVRYGKQELLDAYDPSSRLIEPSNKQAIDSFLAGIQDRLILTNSNQYSLLVVLVLNEQLFGMALPQERGIASYSVVNDRNRVLWTTASGAVPSPASCGPSQPCEGNGDPGVTSRELPAFHLHIVISSELAGRFAFRSRIWEGLLAVSFGTLVLASFISFFYMKKVFQPFRLISSKMKNKLKTNSNEMVLQPIPEKLIAKGFQAVSLRNKLILLFCITVSLPSALNGLWYAHFLNREVHHWAEQSAKMLGDFSVVGVAGQASFLENTANEISVSQQFQNYLTNNLTNHDRNFDALINLNMYPGLIDLSYFVLLDPFGTSLYSSIYSNNKDIFSVSPKYLEDRDDPYWVSDYEDIFNRVSVAVFRKIELDDRSDRVTYLLLVPKDSVFQIAESEQIRAGYAITDGKGLPVSSHNYAQDGGMSSPHRYDSAIPGTDWHIQFQYWFQDIVNQNRVYQQQYLLCILMVFLLAAGIAVWIASVMTKPIKQLKETMLAAGNEGFARQLHYEGSNEIAGIIVSYNHMIVQLQQTARENMQMMEENARTKIRENELLKMKMQAELNMLQAQINPHFLYNTLETINMQSMKRGHHEISRTVNALGDLLRYSIAKGAETALLDKELNHAANYLTIQKVRFGGSFEAEFDVPDELRQYHVLRFILQPLIENSIKHGFGGWDSGGKIVVSAALENGRLLIRVRDNGVGMDEMTLAKLRADLSDEPGEWAGAEDGREADPHGIGLRNVYLRLKLFYKGGMSMEIDSVLMRGTEIAMRIPVDAEGSGGLTA</sequence>
<evidence type="ECO:0000259" key="8">
    <source>
        <dbReference type="PROSITE" id="PS50885"/>
    </source>
</evidence>
<keyword evidence="7" id="KW-0812">Transmembrane</keyword>
<feature type="transmembrane region" description="Helical" evidence="7">
    <location>
        <begin position="377"/>
        <end position="397"/>
    </location>
</feature>
<keyword evidence="7" id="KW-1133">Transmembrane helix</keyword>
<dbReference type="CDD" id="cd06225">
    <property type="entry name" value="HAMP"/>
    <property type="match status" value="1"/>
</dbReference>
<dbReference type="Pfam" id="PF02518">
    <property type="entry name" value="HATPase_c"/>
    <property type="match status" value="1"/>
</dbReference>
<dbReference type="Proteomes" id="UP000564644">
    <property type="component" value="Unassembled WGS sequence"/>
</dbReference>
<comment type="caution">
    <text evidence="9">The sequence shown here is derived from an EMBL/GenBank/DDBJ whole genome shotgun (WGS) entry which is preliminary data.</text>
</comment>
<feature type="transmembrane region" description="Helical" evidence="7">
    <location>
        <begin position="622"/>
        <end position="643"/>
    </location>
</feature>
<reference evidence="9 10" key="1">
    <citation type="submission" date="2020-08" db="EMBL/GenBank/DDBJ databases">
        <title>Cohnella phylogeny.</title>
        <authorList>
            <person name="Dunlap C."/>
        </authorList>
    </citation>
    <scope>NUCLEOTIDE SEQUENCE [LARGE SCALE GENOMIC DNA]</scope>
    <source>
        <strain evidence="9 10">CBP 2801</strain>
    </source>
</reference>
<evidence type="ECO:0000256" key="4">
    <source>
        <dbReference type="ARBA" id="ARBA00022679"/>
    </source>
</evidence>
<dbReference type="GO" id="GO:0000155">
    <property type="term" value="F:phosphorelay sensor kinase activity"/>
    <property type="evidence" value="ECO:0007669"/>
    <property type="project" value="InterPro"/>
</dbReference>
<evidence type="ECO:0000256" key="3">
    <source>
        <dbReference type="ARBA" id="ARBA00022553"/>
    </source>
</evidence>
<dbReference type="SUPFAM" id="SSF55874">
    <property type="entry name" value="ATPase domain of HSP90 chaperone/DNA topoisomerase II/histidine kinase"/>
    <property type="match status" value="1"/>
</dbReference>
<dbReference type="PANTHER" id="PTHR34220">
    <property type="entry name" value="SENSOR HISTIDINE KINASE YPDA"/>
    <property type="match status" value="1"/>
</dbReference>
<dbReference type="InterPro" id="IPR036890">
    <property type="entry name" value="HATPase_C_sf"/>
</dbReference>
<feature type="transmembrane region" description="Helical" evidence="7">
    <location>
        <begin position="309"/>
        <end position="329"/>
    </location>
</feature>
<dbReference type="PROSITE" id="PS50885">
    <property type="entry name" value="HAMP"/>
    <property type="match status" value="1"/>
</dbReference>
<evidence type="ECO:0000256" key="2">
    <source>
        <dbReference type="ARBA" id="ARBA00022475"/>
    </source>
</evidence>
<dbReference type="Pfam" id="PF06580">
    <property type="entry name" value="His_kinase"/>
    <property type="match status" value="1"/>
</dbReference>
<dbReference type="InterPro" id="IPR003660">
    <property type="entry name" value="HAMP_dom"/>
</dbReference>
<dbReference type="AlphaFoldDB" id="A0A7X0VVN4"/>
<keyword evidence="5 9" id="KW-0418">Kinase</keyword>
<proteinExistence type="predicted"/>
<evidence type="ECO:0000313" key="10">
    <source>
        <dbReference type="Proteomes" id="UP000564644"/>
    </source>
</evidence>
<dbReference type="RefSeq" id="WP_185130009.1">
    <property type="nucleotide sequence ID" value="NZ_JACJVO010000019.1"/>
</dbReference>